<feature type="transmembrane region" description="Helical" evidence="10">
    <location>
        <begin position="130"/>
        <end position="160"/>
    </location>
</feature>
<keyword evidence="4" id="KW-0997">Cell inner membrane</keyword>
<dbReference type="CDD" id="cd06582">
    <property type="entry name" value="TM_PBP1_LivH_like"/>
    <property type="match status" value="1"/>
</dbReference>
<evidence type="ECO:0000256" key="4">
    <source>
        <dbReference type="ARBA" id="ARBA00022519"/>
    </source>
</evidence>
<dbReference type="GO" id="GO:0005886">
    <property type="term" value="C:plasma membrane"/>
    <property type="evidence" value="ECO:0007669"/>
    <property type="project" value="UniProtKB-SubCell"/>
</dbReference>
<protein>
    <recommendedName>
        <fullName evidence="12">Branched-chain amino acid ABC transporter permease</fullName>
    </recommendedName>
</protein>
<dbReference type="GO" id="GO:0005304">
    <property type="term" value="F:L-valine transmembrane transporter activity"/>
    <property type="evidence" value="ECO:0007669"/>
    <property type="project" value="TreeGrafter"/>
</dbReference>
<evidence type="ECO:0000256" key="5">
    <source>
        <dbReference type="ARBA" id="ARBA00022692"/>
    </source>
</evidence>
<dbReference type="GO" id="GO:0015808">
    <property type="term" value="P:L-alanine transport"/>
    <property type="evidence" value="ECO:0007669"/>
    <property type="project" value="TreeGrafter"/>
</dbReference>
<evidence type="ECO:0000256" key="7">
    <source>
        <dbReference type="ARBA" id="ARBA00022989"/>
    </source>
</evidence>
<evidence type="ECO:0008006" key="12">
    <source>
        <dbReference type="Google" id="ProtNLM"/>
    </source>
</evidence>
<sequence>MEFLTESLVIGLTQYAPLILSAMGLALIYRLTGLINVAYSETITLGAYIGMWINTTFGFGFYATLLPTGIVAGLFSVATYLAVFRPAKQRGAGVLEMIIISFGLSIFLRHGLQFVFGYPVRFYNVPRPDIIQVFGVGVSTFRLLALASVVILALLLYWFVQRSRLGLQIRALASDESLAQVSGIRPLFVTVLIWFIAGAAGGLAGSFWGVGSNVAPLLGWRQFLFIFLVVMIGGAKNIGGVIIVGAVTGIALAAMTLQFGQVLYAQLGLIVAFVLFMKLRGRQTVGTGKV</sequence>
<evidence type="ECO:0000256" key="8">
    <source>
        <dbReference type="ARBA" id="ARBA00023136"/>
    </source>
</evidence>
<organism evidence="11">
    <name type="scientific">marine metagenome</name>
    <dbReference type="NCBI Taxonomy" id="408172"/>
    <lineage>
        <taxon>unclassified sequences</taxon>
        <taxon>metagenomes</taxon>
        <taxon>ecological metagenomes</taxon>
    </lineage>
</organism>
<dbReference type="PANTHER" id="PTHR11795">
    <property type="entry name" value="BRANCHED-CHAIN AMINO ACID TRANSPORT SYSTEM PERMEASE PROTEIN LIVH"/>
    <property type="match status" value="1"/>
</dbReference>
<dbReference type="GO" id="GO:0015188">
    <property type="term" value="F:L-isoleucine transmembrane transporter activity"/>
    <property type="evidence" value="ECO:0007669"/>
    <property type="project" value="TreeGrafter"/>
</dbReference>
<dbReference type="InterPro" id="IPR001851">
    <property type="entry name" value="ABC_transp_permease"/>
</dbReference>
<comment type="subcellular location">
    <subcellularLocation>
        <location evidence="1">Cell membrane</location>
        <topology evidence="1">Multi-pass membrane protein</topology>
    </subcellularLocation>
</comment>
<evidence type="ECO:0000256" key="3">
    <source>
        <dbReference type="ARBA" id="ARBA00022475"/>
    </source>
</evidence>
<keyword evidence="8 10" id="KW-0472">Membrane</keyword>
<keyword evidence="5 10" id="KW-0812">Transmembrane</keyword>
<accession>A0A382IY95</accession>
<gene>
    <name evidence="11" type="ORF">METZ01_LOCUS257169</name>
</gene>
<keyword evidence="2" id="KW-0813">Transport</keyword>
<evidence type="ECO:0000256" key="9">
    <source>
        <dbReference type="ARBA" id="ARBA00037998"/>
    </source>
</evidence>
<evidence type="ECO:0000256" key="2">
    <source>
        <dbReference type="ARBA" id="ARBA00022448"/>
    </source>
</evidence>
<proteinExistence type="inferred from homology"/>
<dbReference type="PANTHER" id="PTHR11795:SF371">
    <property type="entry name" value="HIGH-AFFINITY BRANCHED-CHAIN AMINO ACID TRANSPORT SYSTEM PERMEASE PROTEIN LIVH"/>
    <property type="match status" value="1"/>
</dbReference>
<evidence type="ECO:0000256" key="6">
    <source>
        <dbReference type="ARBA" id="ARBA00022970"/>
    </source>
</evidence>
<dbReference type="GO" id="GO:0015190">
    <property type="term" value="F:L-leucine transmembrane transporter activity"/>
    <property type="evidence" value="ECO:0007669"/>
    <property type="project" value="TreeGrafter"/>
</dbReference>
<evidence type="ECO:0000256" key="1">
    <source>
        <dbReference type="ARBA" id="ARBA00004651"/>
    </source>
</evidence>
<feature type="transmembrane region" description="Helical" evidence="10">
    <location>
        <begin position="59"/>
        <end position="83"/>
    </location>
</feature>
<dbReference type="EMBL" id="UINC01070285">
    <property type="protein sequence ID" value="SVC04315.1"/>
    <property type="molecule type" value="Genomic_DNA"/>
</dbReference>
<keyword evidence="6" id="KW-0029">Amino-acid transport</keyword>
<evidence type="ECO:0000313" key="11">
    <source>
        <dbReference type="EMBL" id="SVC04315.1"/>
    </source>
</evidence>
<feature type="transmembrane region" description="Helical" evidence="10">
    <location>
        <begin position="187"/>
        <end position="208"/>
    </location>
</feature>
<feature type="transmembrane region" description="Helical" evidence="10">
    <location>
        <begin position="12"/>
        <end position="29"/>
    </location>
</feature>
<dbReference type="Pfam" id="PF02653">
    <property type="entry name" value="BPD_transp_2"/>
    <property type="match status" value="1"/>
</dbReference>
<comment type="similarity">
    <text evidence="9">Belongs to the binding-protein-dependent transport system permease family. LivHM subfamily.</text>
</comment>
<dbReference type="AlphaFoldDB" id="A0A382IY95"/>
<name>A0A382IY95_9ZZZZ</name>
<dbReference type="GO" id="GO:0042941">
    <property type="term" value="P:D-alanine transmembrane transport"/>
    <property type="evidence" value="ECO:0007669"/>
    <property type="project" value="TreeGrafter"/>
</dbReference>
<keyword evidence="7 10" id="KW-1133">Transmembrane helix</keyword>
<dbReference type="GO" id="GO:1903806">
    <property type="term" value="P:L-isoleucine import across plasma membrane"/>
    <property type="evidence" value="ECO:0007669"/>
    <property type="project" value="TreeGrafter"/>
</dbReference>
<keyword evidence="3" id="KW-1003">Cell membrane</keyword>
<feature type="transmembrane region" description="Helical" evidence="10">
    <location>
        <begin position="95"/>
        <end position="118"/>
    </location>
</feature>
<reference evidence="11" key="1">
    <citation type="submission" date="2018-05" db="EMBL/GenBank/DDBJ databases">
        <authorList>
            <person name="Lanie J.A."/>
            <person name="Ng W.-L."/>
            <person name="Kazmierczak K.M."/>
            <person name="Andrzejewski T.M."/>
            <person name="Davidsen T.M."/>
            <person name="Wayne K.J."/>
            <person name="Tettelin H."/>
            <person name="Glass J.I."/>
            <person name="Rusch D."/>
            <person name="Podicherti R."/>
            <person name="Tsui H.-C.T."/>
            <person name="Winkler M.E."/>
        </authorList>
    </citation>
    <scope>NUCLEOTIDE SEQUENCE</scope>
</reference>
<feature type="transmembrane region" description="Helical" evidence="10">
    <location>
        <begin position="263"/>
        <end position="279"/>
    </location>
</feature>
<evidence type="ECO:0000256" key="10">
    <source>
        <dbReference type="SAM" id="Phobius"/>
    </source>
</evidence>
<dbReference type="GO" id="GO:0015192">
    <property type="term" value="F:L-phenylalanine transmembrane transporter activity"/>
    <property type="evidence" value="ECO:0007669"/>
    <property type="project" value="TreeGrafter"/>
</dbReference>
<dbReference type="InterPro" id="IPR052157">
    <property type="entry name" value="BCAA_transport_permease"/>
</dbReference>